<dbReference type="KEGG" id="abi:Aboo_1097"/>
<dbReference type="HOGENOM" id="CLU_160472_2_0_2"/>
<dbReference type="RefSeq" id="WP_008086814.1">
    <property type="nucleotide sequence ID" value="NC_013926.1"/>
</dbReference>
<dbReference type="eggNOG" id="arCOG04424">
    <property type="taxonomic scope" value="Archaea"/>
</dbReference>
<dbReference type="Proteomes" id="UP000001400">
    <property type="component" value="Chromosome"/>
</dbReference>
<reference evidence="1" key="1">
    <citation type="submission" date="2010-02" db="EMBL/GenBank/DDBJ databases">
        <title>Complete sequence of Aciduliprofundum boonei T469.</title>
        <authorList>
            <consortium name="US DOE Joint Genome Institute"/>
            <person name="Lucas S."/>
            <person name="Copeland A."/>
            <person name="Lapidus A."/>
            <person name="Cheng J.-F."/>
            <person name="Bruce D."/>
            <person name="Goodwin L."/>
            <person name="Pitluck S."/>
            <person name="Saunders E."/>
            <person name="Detter J.C."/>
            <person name="Han C."/>
            <person name="Tapia R."/>
            <person name="Land M."/>
            <person name="Hauser L."/>
            <person name="Kyrpides N."/>
            <person name="Mikhailova N."/>
            <person name="Flores G."/>
            <person name="Reysenbach A.-L."/>
            <person name="Woyke T."/>
        </authorList>
    </citation>
    <scope>NUCLEOTIDE SEQUENCE</scope>
    <source>
        <strain evidence="1">T469</strain>
    </source>
</reference>
<proteinExistence type="predicted"/>
<keyword evidence="2" id="KW-1185">Reference proteome</keyword>
<dbReference type="AlphaFoldDB" id="B5IHQ2"/>
<name>B5IHQ2_ACIB4</name>
<evidence type="ECO:0000313" key="2">
    <source>
        <dbReference type="Proteomes" id="UP000001400"/>
    </source>
</evidence>
<dbReference type="STRING" id="439481.Aboo_1097"/>
<dbReference type="InterPro" id="IPR014931">
    <property type="entry name" value="DUF1805"/>
</dbReference>
<sequence length="97" mass="10695">MSEVEITRLKVQGKEFLGLRVEMPNAPLLLIKGTIGFAMCGYLNPSTAEKLGDVAVMVSGVNTFEDMLNAKIKWSSPKAKEIGIEEGRILRDEIDKL</sequence>
<organism evidence="1 2">
    <name type="scientific">Aciduliprofundum boonei (strain DSM 19572 / T469)</name>
    <dbReference type="NCBI Taxonomy" id="439481"/>
    <lineage>
        <taxon>Archaea</taxon>
        <taxon>Methanobacteriati</taxon>
        <taxon>Thermoplasmatota</taxon>
        <taxon>DHVE2 group</taxon>
        <taxon>Candidatus Aciduliprofundum</taxon>
    </lineage>
</organism>
<accession>B5IHQ2</accession>
<dbReference type="OrthoDB" id="120833at2157"/>
<dbReference type="Gene3D" id="3.30.1980.10">
    <property type="entry name" value="Hypothetical protein YunC"/>
    <property type="match status" value="1"/>
</dbReference>
<evidence type="ECO:0000313" key="1">
    <source>
        <dbReference type="EMBL" id="ADD08906.1"/>
    </source>
</evidence>
<dbReference type="Pfam" id="PF08827">
    <property type="entry name" value="DUF1805"/>
    <property type="match status" value="1"/>
</dbReference>
<dbReference type="InterPro" id="IPR036493">
    <property type="entry name" value="YunC_sf"/>
</dbReference>
<gene>
    <name evidence="1" type="ordered locus">Aboo_1097</name>
</gene>
<dbReference type="EMBL" id="CP001941">
    <property type="protein sequence ID" value="ADD08906.1"/>
    <property type="molecule type" value="Genomic_DNA"/>
</dbReference>
<dbReference type="GeneID" id="8828056"/>
<protein>
    <submittedName>
        <fullName evidence="1">Uncharacterized protein</fullName>
    </submittedName>
</protein>
<dbReference type="SUPFAM" id="SSF102891">
    <property type="entry name" value="Hypothetical protein Ta1206"/>
    <property type="match status" value="1"/>
</dbReference>